<sequence length="475" mass="54600">MTVTGDNAKDWTREDASLEERLIIGLLYLCSAIVFIILQFSVIFIFFTYKDFCGHLCYRIMLFISIADLIQLVVHLYGGIICLLDNSLNIFLEKTAGGLANAISMASWPLCFVLALNRLLVFLPAKLDDRKEECLFNWLIAFSLLHGLPLFIIYLTPYSTIAFRYYTWDYVRLDYNSSITWTWVEAATGILPLPYIILTLAVYMAIFCVLILQRRKLTNTKTKNIVIPTPTVSMHVNNQKLVSYKNKFEQNKVIPVEWGNKSIPTYTSPNPIQHLIQHERRLLLQAIVQFFVEFSLCLIWFFQMIGGSYVPDGVVFNAFINWYWIFYNGFRPLVYLAMNKTVRRRLLALWLNRPPVTLMDFGQLQRGVQPQGIRASPRLFSLNKPKQNSGRMSIGLAVTRISCGITRGIFANSAVLSNCLLSQSEIIRCRICSILALQKNQSLQNFIQTLQNFAKIYKRSETIVKDPIPICQNIC</sequence>
<feature type="transmembrane region" description="Helical" evidence="1">
    <location>
        <begin position="56"/>
        <end position="78"/>
    </location>
</feature>
<dbReference type="AlphaFoldDB" id="A0A8S9ZJS7"/>
<dbReference type="Pfam" id="PF10321">
    <property type="entry name" value="7TM_GPCR_Srt"/>
    <property type="match status" value="1"/>
</dbReference>
<accession>A0A8S9ZJS7</accession>
<feature type="transmembrane region" description="Helical" evidence="1">
    <location>
        <begin position="98"/>
        <end position="123"/>
    </location>
</feature>
<feature type="transmembrane region" description="Helical" evidence="1">
    <location>
        <begin position="22"/>
        <end position="49"/>
    </location>
</feature>
<feature type="transmembrane region" description="Helical" evidence="1">
    <location>
        <begin position="314"/>
        <end position="337"/>
    </location>
</feature>
<dbReference type="SUPFAM" id="SSF81321">
    <property type="entry name" value="Family A G protein-coupled receptor-like"/>
    <property type="match status" value="1"/>
</dbReference>
<feature type="transmembrane region" description="Helical" evidence="1">
    <location>
        <begin position="135"/>
        <end position="155"/>
    </location>
</feature>
<feature type="transmembrane region" description="Helical" evidence="1">
    <location>
        <begin position="193"/>
        <end position="212"/>
    </location>
</feature>
<gene>
    <name evidence="2" type="ORF">Mgra_00007099</name>
</gene>
<feature type="transmembrane region" description="Helical" evidence="1">
    <location>
        <begin position="282"/>
        <end position="302"/>
    </location>
</feature>
<keyword evidence="1" id="KW-0812">Transmembrane</keyword>
<comment type="caution">
    <text evidence="2">The sequence shown here is derived from an EMBL/GenBank/DDBJ whole genome shotgun (WGS) entry which is preliminary data.</text>
</comment>
<keyword evidence="1" id="KW-0472">Membrane</keyword>
<dbReference type="Proteomes" id="UP000605970">
    <property type="component" value="Unassembled WGS sequence"/>
</dbReference>
<evidence type="ECO:0000313" key="3">
    <source>
        <dbReference type="Proteomes" id="UP000605970"/>
    </source>
</evidence>
<dbReference type="InterPro" id="IPR019425">
    <property type="entry name" value="7TM_GPCR_serpentine_rcpt_Srt"/>
</dbReference>
<evidence type="ECO:0000313" key="2">
    <source>
        <dbReference type="EMBL" id="KAF7633518.1"/>
    </source>
</evidence>
<proteinExistence type="predicted"/>
<dbReference type="PANTHER" id="PTHR23021">
    <property type="entry name" value="SERPENTINE RECEPTOR, CLASS T"/>
    <property type="match status" value="1"/>
</dbReference>
<organism evidence="2 3">
    <name type="scientific">Meloidogyne graminicola</name>
    <dbReference type="NCBI Taxonomy" id="189291"/>
    <lineage>
        <taxon>Eukaryota</taxon>
        <taxon>Metazoa</taxon>
        <taxon>Ecdysozoa</taxon>
        <taxon>Nematoda</taxon>
        <taxon>Chromadorea</taxon>
        <taxon>Rhabditida</taxon>
        <taxon>Tylenchina</taxon>
        <taxon>Tylenchomorpha</taxon>
        <taxon>Tylenchoidea</taxon>
        <taxon>Meloidogynidae</taxon>
        <taxon>Meloidogyninae</taxon>
        <taxon>Meloidogyne</taxon>
    </lineage>
</organism>
<evidence type="ECO:0000256" key="1">
    <source>
        <dbReference type="SAM" id="Phobius"/>
    </source>
</evidence>
<protein>
    <submittedName>
        <fullName evidence="2">Uncharacterized protein</fullName>
    </submittedName>
</protein>
<keyword evidence="1" id="KW-1133">Transmembrane helix</keyword>
<reference evidence="2" key="1">
    <citation type="journal article" date="2020" name="Ecol. Evol.">
        <title>Genome structure and content of the rice root-knot nematode (Meloidogyne graminicola).</title>
        <authorList>
            <person name="Phan N.T."/>
            <person name="Danchin E.G.J."/>
            <person name="Klopp C."/>
            <person name="Perfus-Barbeoch L."/>
            <person name="Kozlowski D.K."/>
            <person name="Koutsovoulos G.D."/>
            <person name="Lopez-Roques C."/>
            <person name="Bouchez O."/>
            <person name="Zahm M."/>
            <person name="Besnard G."/>
            <person name="Bellafiore S."/>
        </authorList>
    </citation>
    <scope>NUCLEOTIDE SEQUENCE</scope>
    <source>
        <strain evidence="2">VN-18</strain>
    </source>
</reference>
<dbReference type="EMBL" id="JABEBT010000075">
    <property type="protein sequence ID" value="KAF7633518.1"/>
    <property type="molecule type" value="Genomic_DNA"/>
</dbReference>
<dbReference type="OrthoDB" id="5857248at2759"/>
<keyword evidence="3" id="KW-1185">Reference proteome</keyword>
<name>A0A8S9ZJS7_9BILA</name>
<dbReference type="Gene3D" id="1.20.1070.10">
    <property type="entry name" value="Rhodopsin 7-helix transmembrane proteins"/>
    <property type="match status" value="1"/>
</dbReference>